<reference evidence="5 6" key="1">
    <citation type="submission" date="2018-02" db="EMBL/GenBank/DDBJ databases">
        <title>Novel Leptospira species isolated from soil and water in Japan.</title>
        <authorList>
            <person name="Nakao R."/>
            <person name="Masuzawa T."/>
        </authorList>
    </citation>
    <scope>NUCLEOTIDE SEQUENCE [LARGE SCALE GENOMIC DNA]</scope>
    <source>
        <strain evidence="5 6">YH101</strain>
    </source>
</reference>
<sequence length="1870" mass="209816">MKFRKISRLSSFLFCFLLFVHQSDSQSNGLSIELFSPTEFTKQVKQVQVRFSEPMVSLGDPRPKEDLFDIDCPLPGKARWLDSLTWVYEFEQELPGGVVCKFRAKQTVLSLKGKALVGQKEFGFHTGGPSIQYTHPYSGNSVDEDQYFVLQLDAEPVIDTVLKYAFFYLPELNSQIGIEMVGKKERELALKSHGFTNDAKTLVIKAKQNFLPEKPIQLVWGKGIKAKLGGEVSQEEVHQFTVRPAFSVNFSCERVNAKANCIPILPMSLSFNASVLRKDLQKISLRGADGTMYPSSVSKEVPGEEGSFYVSFAGPFPESSEFTIEIPNELRDEMGRKLANQESFPLKVKTGEFPPLAKFAAQFGILESKANPALPVTVRNLEAQLPLKKLGLVVNAASQKSLDPLEIMKMFQAMSKHKREQSIFAKKLFKDNPENQTLPKPNGKKPMEVVGIPLPGPGFYLFELSSDVLGNNLLEKKGKMYVISSALVTNLSIHFKWGGESSLVWVTSLDKAEPEALAIVKVMDCKGNIRANGVTNKDGIFKFGKIVGEIPYCGYHELGSGLTIFAEKSGDISFASSNWDKGIEAWRYNLPSYSYHDGSEVQTVVLDRTLFRSGETVHLKHIRRSHSIQGLLASDPNRYPKKVVISHEASGEKFSSPLVWSFPGSAESEFQIPKKAKLGTYRVYYPASMDDDSYGETVASFKVEEFRLPVLKGGIQVITDKAHLVSPNQIKLDLNLQYLSGGGAANHPIKLRAQINPSYFRVKDEYENFHFQPEKIEVGKVRLSSYEEETEERTETKNELKTESFNLDEKGFLSHTYKDLGPWEEEKHFDVEMEYLDPNGEIQTIARRFEVHANDVRLGIQPKGWMFTKEKVEMQILAIDLDQKPKRNQKILVKAYSQVYYSNRKRLVGGYYAYEHYREVKDLGNFCQGKTNEQGILFCEGKAPTSGEVLFVAETEDDRGKKTNSGYSVYVADSEEIWFEASDHNRMDILPEKNHAEIGEVLKVQLRSPFREANALVTIEREGVIDSMIVPVSGKDPVIQIPIKKEYAPNIYISVLLLRGRVGEPKPTGLVDLAKPSFRLGLAPVQVGWKPFQLQVQVETEKNQYKVRDSVTAKIQVKDSLGRIPKAGGEILVAVVDEALLELSPNPTWNLIEKMMGLRGHDVSTATAQSQIIGKRHFGLKAKPPGGGGGKSPTRSLFNTLVFWKGKVLLDKDGKASVSFPLNDSLTSFKIVAVASSGVYEFGTGTKSIQTNQNIQSFSSLPEVVREGDRFQHEFTLRNAGEESQAVKVILSVVDTNLGTGKKSEAKKESQEETLLPGSTKPFVWLWEVPKGIQEREFLLEVKDTSGQILDKLSIKQKVQPVLKESVFMAGFQQWETKIQETLKSPEDAEGESNFKVSVSPTLFGNFKTVESYFQTYPYHCLEQRISQAIGLKDKNRWSSIDDELSSYLDENGLAKFFPSMNHGSELLTAYVLTSAKLAGYEWKPEVSQRMLEGLNGYLGGYVPGEPWSFGADTILRRIIVTEAISRYHVLKWDQVSSLANQIELLPTSSLVDLSEILSRTENVNPTVKSRLANALRNRLNLQGSEMGIADQNFPSPWWILGSKDYTSARLLIWTLREPSYERDRSRLVKGLLKRQIRGRWDTTLGNAYAVLALGMAAKLLESEKVESGFLKLRESNREIALDPNKRDSVSIAVKSQEKSLEIDYDGKGKPWVFWQASSKIPLKKPLNAGYSVNRTIQAVSQKTEGKFTRGDVIRIRLEIQADSDKTWVVLEDPIPSGSIHMGRGLSRESKMLESGSISQVDTVSPSWEERTFSLYRAYFEYLPQGKHTIEYQIRLGQAGSYSLPNVRVEAMYSPEVFSESPVPAMQILP</sequence>
<evidence type="ECO:0000313" key="5">
    <source>
        <dbReference type="EMBL" id="GBF48695.1"/>
    </source>
</evidence>
<evidence type="ECO:0000313" key="6">
    <source>
        <dbReference type="Proteomes" id="UP000245133"/>
    </source>
</evidence>
<dbReference type="SMART" id="SM01360">
    <property type="entry name" value="A2M"/>
    <property type="match status" value="1"/>
</dbReference>
<dbReference type="GO" id="GO:0004866">
    <property type="term" value="F:endopeptidase inhibitor activity"/>
    <property type="evidence" value="ECO:0007669"/>
    <property type="project" value="InterPro"/>
</dbReference>
<proteinExistence type="inferred from homology"/>
<dbReference type="Pfam" id="PF07703">
    <property type="entry name" value="A2M_BRD"/>
    <property type="match status" value="1"/>
</dbReference>
<comment type="similarity">
    <text evidence="1">Belongs to the protease inhibitor I39 (alpha-2-macroglobulin) family. Bacterial alpha-2-macroglobulin subfamily.</text>
</comment>
<dbReference type="PANTHER" id="PTHR40094:SF1">
    <property type="entry name" value="UBIQUITIN DOMAIN-CONTAINING PROTEIN"/>
    <property type="match status" value="1"/>
</dbReference>
<feature type="domain" description="Alpha-2-macroglobulin bait region" evidence="3">
    <location>
        <begin position="987"/>
        <end position="1143"/>
    </location>
</feature>
<dbReference type="InterPro" id="IPR002890">
    <property type="entry name" value="MG2"/>
</dbReference>
<keyword evidence="6" id="KW-1185">Reference proteome</keyword>
<comment type="caution">
    <text evidence="5">The sequence shown here is derived from an EMBL/GenBank/DDBJ whole genome shotgun (WGS) entry which is preliminary data.</text>
</comment>
<dbReference type="InterPro" id="IPR001599">
    <property type="entry name" value="Macroglobln_a2"/>
</dbReference>
<feature type="domain" description="Alpha-2-macroglobulin" evidence="4">
    <location>
        <begin position="1201"/>
        <end position="1291"/>
    </location>
</feature>
<dbReference type="Gene3D" id="2.60.40.1930">
    <property type="match status" value="1"/>
</dbReference>
<evidence type="ECO:0000256" key="1">
    <source>
        <dbReference type="ARBA" id="ARBA00010556"/>
    </source>
</evidence>
<dbReference type="PANTHER" id="PTHR40094">
    <property type="entry name" value="ALPHA-2-MACROGLOBULIN HOMOLOG"/>
    <property type="match status" value="1"/>
</dbReference>
<dbReference type="Pfam" id="PF17973">
    <property type="entry name" value="bMG10"/>
    <property type="match status" value="1"/>
</dbReference>
<organism evidence="5 6">
    <name type="scientific">Leptospira ryugenii</name>
    <dbReference type="NCBI Taxonomy" id="1917863"/>
    <lineage>
        <taxon>Bacteria</taxon>
        <taxon>Pseudomonadati</taxon>
        <taxon>Spirochaetota</taxon>
        <taxon>Spirochaetia</taxon>
        <taxon>Leptospirales</taxon>
        <taxon>Leptospiraceae</taxon>
        <taxon>Leptospira</taxon>
    </lineage>
</organism>
<dbReference type="Pfam" id="PF11974">
    <property type="entry name" value="bMG3"/>
    <property type="match status" value="1"/>
</dbReference>
<gene>
    <name evidence="5" type="ORF">LPTSP4_01950</name>
</gene>
<feature type="chain" id="PRO_5015123572" evidence="2">
    <location>
        <begin position="26"/>
        <end position="1870"/>
    </location>
</feature>
<dbReference type="Pfam" id="PF00207">
    <property type="entry name" value="A2M"/>
    <property type="match status" value="1"/>
</dbReference>
<protein>
    <submittedName>
        <fullName evidence="5">Alpha-2-macroglobulin family protein</fullName>
    </submittedName>
</protein>
<evidence type="ECO:0000256" key="2">
    <source>
        <dbReference type="SAM" id="SignalP"/>
    </source>
</evidence>
<accession>A0A2P2DVP6</accession>
<dbReference type="InterPro" id="IPR041246">
    <property type="entry name" value="Bact_MG10"/>
</dbReference>
<dbReference type="InterPro" id="IPR008930">
    <property type="entry name" value="Terpenoid_cyclase/PrenylTrfase"/>
</dbReference>
<evidence type="ECO:0000259" key="4">
    <source>
        <dbReference type="SMART" id="SM01360"/>
    </source>
</evidence>
<keyword evidence="2" id="KW-0732">Signal</keyword>
<dbReference type="EMBL" id="BFBB01000002">
    <property type="protein sequence ID" value="GBF48695.1"/>
    <property type="molecule type" value="Genomic_DNA"/>
</dbReference>
<dbReference type="InterPro" id="IPR051802">
    <property type="entry name" value="YfhM-like"/>
</dbReference>
<dbReference type="SUPFAM" id="SSF48239">
    <property type="entry name" value="Terpenoid cyclases/Protein prenyltransferases"/>
    <property type="match status" value="1"/>
</dbReference>
<feature type="signal peptide" evidence="2">
    <location>
        <begin position="1"/>
        <end position="25"/>
    </location>
</feature>
<name>A0A2P2DVP6_9LEPT</name>
<dbReference type="SMART" id="SM01359">
    <property type="entry name" value="A2M_N_2"/>
    <property type="match status" value="1"/>
</dbReference>
<dbReference type="Pfam" id="PF01835">
    <property type="entry name" value="MG2"/>
    <property type="match status" value="1"/>
</dbReference>
<dbReference type="InterPro" id="IPR011625">
    <property type="entry name" value="A2M_N_BRD"/>
</dbReference>
<dbReference type="Proteomes" id="UP000245133">
    <property type="component" value="Unassembled WGS sequence"/>
</dbReference>
<dbReference type="InterPro" id="IPR021868">
    <property type="entry name" value="Alpha_2_Macroglob_MG3"/>
</dbReference>
<evidence type="ECO:0000259" key="3">
    <source>
        <dbReference type="SMART" id="SM01359"/>
    </source>
</evidence>